<keyword evidence="3" id="KW-1185">Reference proteome</keyword>
<gene>
    <name evidence="2" type="ORF">KK2020170_05170</name>
</gene>
<dbReference type="RefSeq" id="WP_221259257.1">
    <property type="nucleotide sequence ID" value="NZ_AP024749.1"/>
</dbReference>
<proteinExistence type="predicted"/>
<organism evidence="2 3">
    <name type="scientific">Flavobacterium okayamense</name>
    <dbReference type="NCBI Taxonomy" id="2830782"/>
    <lineage>
        <taxon>Bacteria</taxon>
        <taxon>Pseudomonadati</taxon>
        <taxon>Bacteroidota</taxon>
        <taxon>Flavobacteriia</taxon>
        <taxon>Flavobacteriales</taxon>
        <taxon>Flavobacteriaceae</taxon>
        <taxon>Flavobacterium</taxon>
    </lineage>
</organism>
<feature type="signal peptide" evidence="1">
    <location>
        <begin position="1"/>
        <end position="20"/>
    </location>
</feature>
<dbReference type="Proteomes" id="UP000825258">
    <property type="component" value="Chromosome"/>
</dbReference>
<dbReference type="Pfam" id="PF20067">
    <property type="entry name" value="SSL_N"/>
    <property type="match status" value="1"/>
</dbReference>
<feature type="chain" id="PRO_5047319819" description="Por secretion system C-terminal sorting domain-containing protein" evidence="1">
    <location>
        <begin position="21"/>
        <end position="1359"/>
    </location>
</feature>
<keyword evidence="1" id="KW-0732">Signal</keyword>
<name>A0ABN6HST2_9FLAO</name>
<dbReference type="InterPro" id="IPR015943">
    <property type="entry name" value="WD40/YVTN_repeat-like_dom_sf"/>
</dbReference>
<evidence type="ECO:0008006" key="4">
    <source>
        <dbReference type="Google" id="ProtNLM"/>
    </source>
</evidence>
<protein>
    <recommendedName>
        <fullName evidence="4">Por secretion system C-terminal sorting domain-containing protein</fullName>
    </recommendedName>
</protein>
<dbReference type="SUPFAM" id="SSF110296">
    <property type="entry name" value="Oligoxyloglucan reducing end-specific cellobiohydrolase"/>
    <property type="match status" value="2"/>
</dbReference>
<sequence length="1359" mass="148390">MNKNFFICLALLFFSNLVTSQTENSVKELTVDELKEKYSNFLRNHPFAKTKVLPKKERKALGIPPNAFYEQEWLYTADPSLGRPTPEVTLQLQMQLEQLEQTGRVPGDGMDNQWVERGPDNVGGRTRVLMFAPGSTTKVFAGGVSGGLWVNENITSSTSVWQQVNGVPSNLAVSCMTIDPNNSNIMYIGTGEVYTWGAVNGNGVYKSIDGGVNWRHIYGASGNNVNNNLVYIQDIIAWNNPNTNQTEVFFGADAMAYTEEVTSASGGAGWSWLGLNTVGLYKSTNGLDFIRLSDADLIATGSTSVAPESFAISANGDLYMGTKYSYASGAGGGRIYRCNNLNTNDWTLVRTLSGVDSRVRLVASQQTNGRMFALCEGSGLPVIKRTTDAWVSTDVTVALPVSTGNQPPAANDFCRGQAFYDLMIGMNPSNDNEVFVGGIEIFRTTSAFTANASGMWTQYTDWTITPTANGSTTTVRDGVHSDHHCMAFAPGLTSRVVFGNDGGVYYSNNSGNSIGVRNNGFNVTQFYKAGINQTGSAHKLIAGAQDNGTQFINNAPSGIGSATRIAGGDGCWSFVDKQDNFMIGSYVYNVYYRFDMNGNYLNAIASNQSDGDFVNQCGLDSNANILYANGTSGSTGTFQVYRYSGASLTTRTTLTNALLNDVPTYFEASPFTNNRILIGLANGRLLRLDNANGNAGARIWTQIGDGSWLGAISDIRYGSSENEIYVTFHNYGITSVWYTNNGGTSWQNKEGDLPNIPVKCILANPFASNEVIIGTELGVWYTTNFNTASPNWYRSNNGMKDVKVLSFDYRSSDNTILAATYGRGMFTGEFWQCGSTSTTWNGSAWSNGTPTKRVAAIINGNLSSTSDIEACSFTVNGTAQVTINSGHSLKVGESVTVAPTATLTIENNAALVQFSNTATNSGNIIVKRNSTPMIRKDYTAWSSPVAGQQLLAFSPNTVSTRFYEYLYTGTTTPTAYQSVTPTNSFTAGKGYMIRVANNWSSSTPTVYNGQFSGVPNNGIYKTPVGIGYNLIGNPYPSPINANMVLLRNPKIDALYYWTHNVPQDGSYVAQTNYASYTILGGTAAIAGGATPNDYIQTGQGFFVEAREAVDFELGNEYRLDASVSTQFFKNSGLEDNAGFDRSRIWLGLNGVDESKYNQILVGYMLGATNNADANIDGKTLQTEKTILYNIIDDESYVIQGRALPFNDNDVVHLGFNALEKGTYTINLDNVDGLFGNQNIYLKDNQLNYLHNIKEGPYTFLSNAGNFKNRFELVYKIPNREDQIVDSKTLVFKNNNDLVLNSINLKISNVIVYDIQGRKLFEKELNVKDYRIQNLTISNQAIIVKITLENKEEITKKIIF</sequence>
<evidence type="ECO:0000313" key="3">
    <source>
        <dbReference type="Proteomes" id="UP000825258"/>
    </source>
</evidence>
<reference evidence="2 3" key="1">
    <citation type="submission" date="2021-06" db="EMBL/GenBank/DDBJ databases">
        <title>Whole genome sequences of Flavobacterium sp. KK2020170 and assembly.</title>
        <authorList>
            <person name="Kitahara K."/>
            <person name="Miyoshi S."/>
            <person name="Uesaka K."/>
        </authorList>
    </citation>
    <scope>NUCLEOTIDE SEQUENCE [LARGE SCALE GENOMIC DNA]</scope>
    <source>
        <strain evidence="2 3">KK2020170</strain>
    </source>
</reference>
<accession>A0ABN6HST2</accession>
<evidence type="ECO:0000256" key="1">
    <source>
        <dbReference type="SAM" id="SignalP"/>
    </source>
</evidence>
<dbReference type="Gene3D" id="2.130.10.10">
    <property type="entry name" value="YVTN repeat-like/Quinoprotein amine dehydrogenase"/>
    <property type="match status" value="1"/>
</dbReference>
<evidence type="ECO:0000313" key="2">
    <source>
        <dbReference type="EMBL" id="BCY27649.1"/>
    </source>
</evidence>
<dbReference type="EMBL" id="AP024749">
    <property type="protein sequence ID" value="BCY27649.1"/>
    <property type="molecule type" value="Genomic_DNA"/>
</dbReference>